<protein>
    <recommendedName>
        <fullName evidence="1">SCP2 domain-containing protein</fullName>
    </recommendedName>
</protein>
<dbReference type="KEGG" id="ccai:NAS2_0086"/>
<keyword evidence="3" id="KW-1185">Reference proteome</keyword>
<organism evidence="2 3">
    <name type="scientific">Conexivisphaera calida</name>
    <dbReference type="NCBI Taxonomy" id="1874277"/>
    <lineage>
        <taxon>Archaea</taxon>
        <taxon>Nitrososphaerota</taxon>
        <taxon>Conexivisphaeria</taxon>
        <taxon>Conexivisphaerales</taxon>
        <taxon>Conexivisphaeraceae</taxon>
        <taxon>Conexivisphaera</taxon>
    </lineage>
</organism>
<dbReference type="Proteomes" id="UP000509448">
    <property type="component" value="Chromosome"/>
</dbReference>
<reference evidence="2 3" key="1">
    <citation type="journal article" date="2019" name="ISME J.">
        <title>Isolation and characterization of a thermophilic sulfur- and iron-reducing thaumarchaeote from a terrestrial acidic hot spring.</title>
        <authorList>
            <person name="Kato S."/>
            <person name="Itoh T."/>
            <person name="Yuki M."/>
            <person name="Nagamori M."/>
            <person name="Ohnishi M."/>
            <person name="Uematsu K."/>
            <person name="Suzuki K."/>
            <person name="Takashina T."/>
            <person name="Ohkuma M."/>
        </authorList>
    </citation>
    <scope>NUCLEOTIDE SEQUENCE [LARGE SCALE GENOMIC DNA]</scope>
    <source>
        <strain evidence="2 3">NAS-02</strain>
    </source>
</reference>
<name>A0A4P2VBL3_9ARCH</name>
<evidence type="ECO:0000313" key="3">
    <source>
        <dbReference type="Proteomes" id="UP000509448"/>
    </source>
</evidence>
<evidence type="ECO:0000259" key="1">
    <source>
        <dbReference type="Pfam" id="PF02036"/>
    </source>
</evidence>
<dbReference type="Gene3D" id="3.30.1050.10">
    <property type="entry name" value="SCP2 sterol-binding domain"/>
    <property type="match status" value="1"/>
</dbReference>
<evidence type="ECO:0000313" key="2">
    <source>
        <dbReference type="EMBL" id="BBE41497.1"/>
    </source>
</evidence>
<proteinExistence type="predicted"/>
<dbReference type="GeneID" id="55583905"/>
<dbReference type="SUPFAM" id="SSF55718">
    <property type="entry name" value="SCP-like"/>
    <property type="match status" value="1"/>
</dbReference>
<dbReference type="InterPro" id="IPR003033">
    <property type="entry name" value="SCP2_sterol-bd_dom"/>
</dbReference>
<feature type="domain" description="SCP2" evidence="1">
    <location>
        <begin position="17"/>
        <end position="109"/>
    </location>
</feature>
<dbReference type="EMBL" id="AP018732">
    <property type="protein sequence ID" value="BBE41497.1"/>
    <property type="molecule type" value="Genomic_DNA"/>
</dbReference>
<dbReference type="RefSeq" id="WP_174447842.1">
    <property type="nucleotide sequence ID" value="NZ_AP018732.1"/>
</dbReference>
<accession>A0A4P2VBL3</accession>
<dbReference type="AlphaFoldDB" id="A0A4P2VBL3"/>
<dbReference type="OrthoDB" id="23807at2157"/>
<sequence length="112" mass="12058">MSSFEALDGIVKKVQSNPGLLQEFRKFSGKIFQFSLKEGDAFHLSIGPDGTPMLERGNHQSPSATITASDSALVDILTGKADAVQSFFMGKVKVSGDLMSVQGLVNLLKKIR</sequence>
<dbReference type="InterPro" id="IPR036527">
    <property type="entry name" value="SCP2_sterol-bd_dom_sf"/>
</dbReference>
<gene>
    <name evidence="2" type="ORF">NAS2_0086</name>
</gene>
<dbReference type="Pfam" id="PF02036">
    <property type="entry name" value="SCP2"/>
    <property type="match status" value="1"/>
</dbReference>